<sequence>MFSKSTYLHVPQVSPYVPLLLWLTLMEVKSCFITTTTMTCFPAIT</sequence>
<name>A0A2S1UFJ0_9LAMI</name>
<proteinExistence type="evidence at transcript level"/>
<protein>
    <submittedName>
        <fullName evidence="1">Truncated CYC</fullName>
    </submittedName>
</protein>
<gene>
    <name evidence="1" type="primary">CYC</name>
</gene>
<organism evidence="1">
    <name type="scientific">Sinningia speciosa</name>
    <name type="common">Brazilian gloxinia</name>
    <dbReference type="NCBI Taxonomy" id="121486"/>
    <lineage>
        <taxon>Eukaryota</taxon>
        <taxon>Viridiplantae</taxon>
        <taxon>Streptophyta</taxon>
        <taxon>Embryophyta</taxon>
        <taxon>Tracheophyta</taxon>
        <taxon>Spermatophyta</taxon>
        <taxon>Magnoliopsida</taxon>
        <taxon>eudicotyledons</taxon>
        <taxon>Gunneridae</taxon>
        <taxon>Pentapetalae</taxon>
        <taxon>asterids</taxon>
        <taxon>lamiids</taxon>
        <taxon>Lamiales</taxon>
        <taxon>Gesneriaceae</taxon>
        <taxon>Gesnerioideae</taxon>
        <taxon>Gesnerieae</taxon>
        <taxon>Ligeriinae</taxon>
        <taxon>Sinningia</taxon>
    </lineage>
</organism>
<accession>A0A2S1UFJ0</accession>
<evidence type="ECO:0000313" key="1">
    <source>
        <dbReference type="EMBL" id="AWI97883.1"/>
    </source>
</evidence>
<dbReference type="AlphaFoldDB" id="A0A2S1UFJ0"/>
<dbReference type="EMBL" id="MG674380">
    <property type="protein sequence ID" value="AWI97883.1"/>
    <property type="molecule type" value="mRNA"/>
</dbReference>
<reference evidence="1" key="1">
    <citation type="journal article" date="2018" name="Mol. Biol. Evol.">
        <title>Evolution of Darwin's peloric gloxinia (Sinningia speciosa) is caused by a null mutation in a pleiotropic TCP gene.</title>
        <authorList>
            <person name="Dong Y."/>
            <person name="Liu J."/>
            <person name="Li P.W."/>
            <person name="Li C.Q."/>
            <person name="Lu T.F."/>
            <person name="Yang X."/>
            <person name="Wang Y.Z."/>
        </authorList>
    </citation>
    <scope>NUCLEOTIDE SEQUENCE</scope>
</reference>